<evidence type="ECO:0000313" key="3">
    <source>
        <dbReference type="Proteomes" id="UP000634660"/>
    </source>
</evidence>
<evidence type="ECO:0000313" key="2">
    <source>
        <dbReference type="EMBL" id="GGZ71619.1"/>
    </source>
</evidence>
<gene>
    <name evidence="2" type="ORF">GCM10010371_34140</name>
</gene>
<sequence length="123" mass="12887">MPAPREGGAGTGARRGGQAESGARRGARKDGACEGGERMRSGCAGGARVPVRRQERRIRGSTAVRTGGVGPTEHGRDTQQIHVTTRDEKGGHGRILSVRGGRGQAVSGCWIKPFRDVDEEEAG</sequence>
<proteinExistence type="predicted"/>
<dbReference type="AlphaFoldDB" id="A0A918QSW0"/>
<feature type="compositionally biased region" description="Basic and acidic residues" evidence="1">
    <location>
        <begin position="28"/>
        <end position="40"/>
    </location>
</feature>
<organism evidence="2 3">
    <name type="scientific">Streptomyces subrutilus</name>
    <dbReference type="NCBI Taxonomy" id="36818"/>
    <lineage>
        <taxon>Bacteria</taxon>
        <taxon>Bacillati</taxon>
        <taxon>Actinomycetota</taxon>
        <taxon>Actinomycetes</taxon>
        <taxon>Kitasatosporales</taxon>
        <taxon>Streptomycetaceae</taxon>
        <taxon>Streptomyces</taxon>
    </lineage>
</organism>
<dbReference type="EMBL" id="BMVX01000012">
    <property type="protein sequence ID" value="GGZ71619.1"/>
    <property type="molecule type" value="Genomic_DNA"/>
</dbReference>
<reference evidence="2" key="2">
    <citation type="submission" date="2020-09" db="EMBL/GenBank/DDBJ databases">
        <authorList>
            <person name="Sun Q."/>
            <person name="Ohkuma M."/>
        </authorList>
    </citation>
    <scope>NUCLEOTIDE SEQUENCE</scope>
    <source>
        <strain evidence="2">JCM 4834</strain>
    </source>
</reference>
<evidence type="ECO:0000256" key="1">
    <source>
        <dbReference type="SAM" id="MobiDB-lite"/>
    </source>
</evidence>
<dbReference type="Proteomes" id="UP000634660">
    <property type="component" value="Unassembled WGS sequence"/>
</dbReference>
<feature type="region of interest" description="Disordered" evidence="1">
    <location>
        <begin position="1"/>
        <end position="78"/>
    </location>
</feature>
<name>A0A918QSW0_9ACTN</name>
<protein>
    <submittedName>
        <fullName evidence="2">Uncharacterized protein</fullName>
    </submittedName>
</protein>
<accession>A0A918QSW0</accession>
<comment type="caution">
    <text evidence="2">The sequence shown here is derived from an EMBL/GenBank/DDBJ whole genome shotgun (WGS) entry which is preliminary data.</text>
</comment>
<reference evidence="2" key="1">
    <citation type="journal article" date="2014" name="Int. J. Syst. Evol. Microbiol.">
        <title>Complete genome sequence of Corynebacterium casei LMG S-19264T (=DSM 44701T), isolated from a smear-ripened cheese.</title>
        <authorList>
            <consortium name="US DOE Joint Genome Institute (JGI-PGF)"/>
            <person name="Walter F."/>
            <person name="Albersmeier A."/>
            <person name="Kalinowski J."/>
            <person name="Ruckert C."/>
        </authorList>
    </citation>
    <scope>NUCLEOTIDE SEQUENCE</scope>
    <source>
        <strain evidence="2">JCM 4834</strain>
    </source>
</reference>